<organism evidence="1 2">
    <name type="scientific">Trichomonas vaginalis (strain ATCC PRA-98 / G3)</name>
    <dbReference type="NCBI Taxonomy" id="412133"/>
    <lineage>
        <taxon>Eukaryota</taxon>
        <taxon>Metamonada</taxon>
        <taxon>Parabasalia</taxon>
        <taxon>Trichomonadida</taxon>
        <taxon>Trichomonadidae</taxon>
        <taxon>Trichomonas</taxon>
    </lineage>
</organism>
<gene>
    <name evidence="1" type="ORF">TVAG_067510</name>
</gene>
<name>A2DSG7_TRIV3</name>
<keyword evidence="2" id="KW-1185">Reference proteome</keyword>
<reference evidence="1" key="1">
    <citation type="submission" date="2006-10" db="EMBL/GenBank/DDBJ databases">
        <authorList>
            <person name="Amadeo P."/>
            <person name="Zhao Q."/>
            <person name="Wortman J."/>
            <person name="Fraser-Liggett C."/>
            <person name="Carlton J."/>
        </authorList>
    </citation>
    <scope>NUCLEOTIDE SEQUENCE</scope>
    <source>
        <strain evidence="1">G3</strain>
    </source>
</reference>
<sequence>MREDIHYRNGNTIKVLVISMSYLFLGNLMQDAYSDVPVLDAFIKIRKLFYGYSGNELYELLTLKDSSPLLTTNKNMTLADVEQLQNRVLAVNKGGAPLITVYAQTDYHRGKLDGSNGHVFNLYFDAIMKMHNIPRYSYIVIGDFNWYLINRRGYSCANLLALRIDDNKFEITVVYSNQFYSLNETKNSVRRAAISPEIPLQEVDVKSFYLLAYCNIKSAEPYYHEKRGSPL</sequence>
<dbReference type="AlphaFoldDB" id="A2DSG7"/>
<dbReference type="Proteomes" id="UP000001542">
    <property type="component" value="Unassembled WGS sequence"/>
</dbReference>
<evidence type="ECO:0000313" key="2">
    <source>
        <dbReference type="Proteomes" id="UP000001542"/>
    </source>
</evidence>
<dbReference type="EMBL" id="DS113239">
    <property type="protein sequence ID" value="EAY16746.1"/>
    <property type="molecule type" value="Genomic_DNA"/>
</dbReference>
<protein>
    <submittedName>
        <fullName evidence="1">Uncharacterized protein</fullName>
    </submittedName>
</protein>
<evidence type="ECO:0000313" key="1">
    <source>
        <dbReference type="EMBL" id="EAY16746.1"/>
    </source>
</evidence>
<dbReference type="InParanoid" id="A2DSG7"/>
<proteinExistence type="predicted"/>
<dbReference type="VEuPathDB" id="TrichDB:TVAG_067510"/>
<dbReference type="VEuPathDB" id="TrichDB:TVAGG3_0080100"/>
<reference evidence="1" key="2">
    <citation type="journal article" date="2007" name="Science">
        <title>Draft genome sequence of the sexually transmitted pathogen Trichomonas vaginalis.</title>
        <authorList>
            <person name="Carlton J.M."/>
            <person name="Hirt R.P."/>
            <person name="Silva J.C."/>
            <person name="Delcher A.L."/>
            <person name="Schatz M."/>
            <person name="Zhao Q."/>
            <person name="Wortman J.R."/>
            <person name="Bidwell S.L."/>
            <person name="Alsmark U.C.M."/>
            <person name="Besteiro S."/>
            <person name="Sicheritz-Ponten T."/>
            <person name="Noel C.J."/>
            <person name="Dacks J.B."/>
            <person name="Foster P.G."/>
            <person name="Simillion C."/>
            <person name="Van de Peer Y."/>
            <person name="Miranda-Saavedra D."/>
            <person name="Barton G.J."/>
            <person name="Westrop G.D."/>
            <person name="Mueller S."/>
            <person name="Dessi D."/>
            <person name="Fiori P.L."/>
            <person name="Ren Q."/>
            <person name="Paulsen I."/>
            <person name="Zhang H."/>
            <person name="Bastida-Corcuera F.D."/>
            <person name="Simoes-Barbosa A."/>
            <person name="Brown M.T."/>
            <person name="Hayes R.D."/>
            <person name="Mukherjee M."/>
            <person name="Okumura C.Y."/>
            <person name="Schneider R."/>
            <person name="Smith A.J."/>
            <person name="Vanacova S."/>
            <person name="Villalvazo M."/>
            <person name="Haas B.J."/>
            <person name="Pertea M."/>
            <person name="Feldblyum T.V."/>
            <person name="Utterback T.R."/>
            <person name="Shu C.L."/>
            <person name="Osoegawa K."/>
            <person name="de Jong P.J."/>
            <person name="Hrdy I."/>
            <person name="Horvathova L."/>
            <person name="Zubacova Z."/>
            <person name="Dolezal P."/>
            <person name="Malik S.B."/>
            <person name="Logsdon J.M. Jr."/>
            <person name="Henze K."/>
            <person name="Gupta A."/>
            <person name="Wang C.C."/>
            <person name="Dunne R.L."/>
            <person name="Upcroft J.A."/>
            <person name="Upcroft P."/>
            <person name="White O."/>
            <person name="Salzberg S.L."/>
            <person name="Tang P."/>
            <person name="Chiu C.-H."/>
            <person name="Lee Y.-S."/>
            <person name="Embley T.M."/>
            <person name="Coombs G.H."/>
            <person name="Mottram J.C."/>
            <person name="Tachezy J."/>
            <person name="Fraser-Liggett C.M."/>
            <person name="Johnson P.J."/>
        </authorList>
    </citation>
    <scope>NUCLEOTIDE SEQUENCE [LARGE SCALE GENOMIC DNA]</scope>
    <source>
        <strain evidence="1">G3</strain>
    </source>
</reference>
<accession>A2DSG7</accession>